<proteinExistence type="predicted"/>
<reference evidence="1" key="2">
    <citation type="journal article" date="2015" name="Fish Shellfish Immunol.">
        <title>Early steps in the European eel (Anguilla anguilla)-Vibrio vulnificus interaction in the gills: Role of the RtxA13 toxin.</title>
        <authorList>
            <person name="Callol A."/>
            <person name="Pajuelo D."/>
            <person name="Ebbesson L."/>
            <person name="Teles M."/>
            <person name="MacKenzie S."/>
            <person name="Amaro C."/>
        </authorList>
    </citation>
    <scope>NUCLEOTIDE SEQUENCE</scope>
</reference>
<organism evidence="1">
    <name type="scientific">Anguilla anguilla</name>
    <name type="common">European freshwater eel</name>
    <name type="synonym">Muraena anguilla</name>
    <dbReference type="NCBI Taxonomy" id="7936"/>
    <lineage>
        <taxon>Eukaryota</taxon>
        <taxon>Metazoa</taxon>
        <taxon>Chordata</taxon>
        <taxon>Craniata</taxon>
        <taxon>Vertebrata</taxon>
        <taxon>Euteleostomi</taxon>
        <taxon>Actinopterygii</taxon>
        <taxon>Neopterygii</taxon>
        <taxon>Teleostei</taxon>
        <taxon>Anguilliformes</taxon>
        <taxon>Anguillidae</taxon>
        <taxon>Anguilla</taxon>
    </lineage>
</organism>
<name>A0A0E9PKT6_ANGAN</name>
<dbReference type="AlphaFoldDB" id="A0A0E9PKT6"/>
<accession>A0A0E9PKT6</accession>
<sequence length="80" mass="9170">MPSVVESKPFSLSSSEIFTQMSDFFQDLQIQSLLFGLQNKFLLQNNLCQHKVSKILKKVMAYLPRGNNACPFMQAKHPIH</sequence>
<protein>
    <submittedName>
        <fullName evidence="1">Uncharacterized protein</fullName>
    </submittedName>
</protein>
<dbReference type="EMBL" id="GBXM01103862">
    <property type="protein sequence ID" value="JAH04715.1"/>
    <property type="molecule type" value="Transcribed_RNA"/>
</dbReference>
<evidence type="ECO:0000313" key="1">
    <source>
        <dbReference type="EMBL" id="JAH04715.1"/>
    </source>
</evidence>
<reference evidence="1" key="1">
    <citation type="submission" date="2014-11" db="EMBL/GenBank/DDBJ databases">
        <authorList>
            <person name="Amaro Gonzalez C."/>
        </authorList>
    </citation>
    <scope>NUCLEOTIDE SEQUENCE</scope>
</reference>